<name>A0ABW7FSX4_9BURK</name>
<proteinExistence type="predicted"/>
<comment type="caution">
    <text evidence="2">The sequence shown here is derived from an EMBL/GenBank/DDBJ whole genome shotgun (WGS) entry which is preliminary data.</text>
</comment>
<protein>
    <submittedName>
        <fullName evidence="2">Uncharacterized protein</fullName>
    </submittedName>
</protein>
<feature type="signal peptide" evidence="1">
    <location>
        <begin position="1"/>
        <end position="26"/>
    </location>
</feature>
<gene>
    <name evidence="2" type="ORF">ACG0Z6_04100</name>
</gene>
<accession>A0ABW7FSX4</accession>
<evidence type="ECO:0000313" key="2">
    <source>
        <dbReference type="EMBL" id="MFG6447424.1"/>
    </source>
</evidence>
<sequence>MNLQLGRQPSVPALLLALLLAPAAQAERPLWYECQGMAFGYVLRQGDTIDFYNYAFNCPRLRITHSAVASVEKLSNPAARQEVLTVDNHGHEASCPYQVMTLTPSWFGDAEVGPPPFYSFAAYATLEQLEQERRGLGDGNFFSCSAYSIGINGVPQLIRPEGPHGRSIREQKRAIAAALRQARGARTGMPSGTRQQEPS</sequence>
<dbReference type="RefSeq" id="WP_394458826.1">
    <property type="nucleotide sequence ID" value="NZ_JBIGHZ010000002.1"/>
</dbReference>
<dbReference type="EMBL" id="JBIGHZ010000002">
    <property type="protein sequence ID" value="MFG6447424.1"/>
    <property type="molecule type" value="Genomic_DNA"/>
</dbReference>
<feature type="chain" id="PRO_5045223270" evidence="1">
    <location>
        <begin position="27"/>
        <end position="199"/>
    </location>
</feature>
<reference evidence="2 3" key="1">
    <citation type="submission" date="2024-08" db="EMBL/GenBank/DDBJ databases">
        <authorList>
            <person name="Lu H."/>
        </authorList>
    </citation>
    <scope>NUCLEOTIDE SEQUENCE [LARGE SCALE GENOMIC DNA]</scope>
    <source>
        <strain evidence="2 3">BYS180W</strain>
    </source>
</reference>
<organism evidence="2 3">
    <name type="scientific">Roseateles rivi</name>
    <dbReference type="NCBI Taxonomy" id="3299028"/>
    <lineage>
        <taxon>Bacteria</taxon>
        <taxon>Pseudomonadati</taxon>
        <taxon>Pseudomonadota</taxon>
        <taxon>Betaproteobacteria</taxon>
        <taxon>Burkholderiales</taxon>
        <taxon>Sphaerotilaceae</taxon>
        <taxon>Roseateles</taxon>
    </lineage>
</organism>
<keyword evidence="3" id="KW-1185">Reference proteome</keyword>
<dbReference type="Proteomes" id="UP001606099">
    <property type="component" value="Unassembled WGS sequence"/>
</dbReference>
<evidence type="ECO:0000313" key="3">
    <source>
        <dbReference type="Proteomes" id="UP001606099"/>
    </source>
</evidence>
<keyword evidence="1" id="KW-0732">Signal</keyword>
<evidence type="ECO:0000256" key="1">
    <source>
        <dbReference type="SAM" id="SignalP"/>
    </source>
</evidence>